<keyword evidence="2" id="KW-1185">Reference proteome</keyword>
<dbReference type="EMBL" id="JAUGQQ010000004">
    <property type="protein sequence ID" value="MDN3724441.1"/>
    <property type="molecule type" value="Genomic_DNA"/>
</dbReference>
<name>A0ABT8DGD6_9FLAO</name>
<dbReference type="RefSeq" id="WP_290254525.1">
    <property type="nucleotide sequence ID" value="NZ_JAUGQQ010000004.1"/>
</dbReference>
<dbReference type="Proteomes" id="UP001244787">
    <property type="component" value="Unassembled WGS sequence"/>
</dbReference>
<sequence length="62" mass="7464">MAKLIYMPENYPEFKEFIICKKEGCYYLRRKTQQQLQQEAARVKAGLEPDRTSFFEWVNKIG</sequence>
<gene>
    <name evidence="1" type="ORF">QRD02_08600</name>
</gene>
<evidence type="ECO:0000313" key="2">
    <source>
        <dbReference type="Proteomes" id="UP001244787"/>
    </source>
</evidence>
<accession>A0ABT8DGD6</accession>
<organism evidence="1 2">
    <name type="scientific">Aequorivita aurantiaca</name>
    <dbReference type="NCBI Taxonomy" id="3053356"/>
    <lineage>
        <taxon>Bacteria</taxon>
        <taxon>Pseudomonadati</taxon>
        <taxon>Bacteroidota</taxon>
        <taxon>Flavobacteriia</taxon>
        <taxon>Flavobacteriales</taxon>
        <taxon>Flavobacteriaceae</taxon>
        <taxon>Aequorivita</taxon>
    </lineage>
</organism>
<proteinExistence type="predicted"/>
<reference evidence="1 2" key="1">
    <citation type="submission" date="2023-06" db="EMBL/GenBank/DDBJ databases">
        <authorList>
            <person name="Ye Y.-Q."/>
            <person name="Du Z.-J."/>
        </authorList>
    </citation>
    <scope>NUCLEOTIDE SEQUENCE [LARGE SCALE GENOMIC DNA]</scope>
    <source>
        <strain evidence="1 2">SDUM287046</strain>
    </source>
</reference>
<protein>
    <submittedName>
        <fullName evidence="1">Uncharacterized protein</fullName>
    </submittedName>
</protein>
<comment type="caution">
    <text evidence="1">The sequence shown here is derived from an EMBL/GenBank/DDBJ whole genome shotgun (WGS) entry which is preliminary data.</text>
</comment>
<evidence type="ECO:0000313" key="1">
    <source>
        <dbReference type="EMBL" id="MDN3724441.1"/>
    </source>
</evidence>